<feature type="region of interest" description="Disordered" evidence="7">
    <location>
        <begin position="511"/>
        <end position="589"/>
    </location>
</feature>
<evidence type="ECO:0000256" key="6">
    <source>
        <dbReference type="PROSITE-ProRule" id="PRU00175"/>
    </source>
</evidence>
<dbReference type="OrthoDB" id="774873at2759"/>
<dbReference type="GO" id="GO:0043027">
    <property type="term" value="F:cysteine-type endopeptidase inhibitor activity involved in apoptotic process"/>
    <property type="evidence" value="ECO:0007669"/>
    <property type="project" value="TreeGrafter"/>
</dbReference>
<evidence type="ECO:0000259" key="8">
    <source>
        <dbReference type="PROSITE" id="PS50089"/>
    </source>
</evidence>
<keyword evidence="10" id="KW-1185">Reference proteome</keyword>
<feature type="region of interest" description="Disordered" evidence="7">
    <location>
        <begin position="643"/>
        <end position="686"/>
    </location>
</feature>
<evidence type="ECO:0000256" key="5">
    <source>
        <dbReference type="ARBA" id="ARBA00022833"/>
    </source>
</evidence>
<feature type="compositionally biased region" description="Low complexity" evidence="7">
    <location>
        <begin position="231"/>
        <end position="242"/>
    </location>
</feature>
<feature type="compositionally biased region" description="Polar residues" evidence="7">
    <location>
        <begin position="643"/>
        <end position="654"/>
    </location>
</feature>
<comment type="caution">
    <text evidence="9">The sequence shown here is derived from an EMBL/GenBank/DDBJ whole genome shotgun (WGS) entry which is preliminary data.</text>
</comment>
<dbReference type="PANTHER" id="PTHR10044">
    <property type="entry name" value="INHIBITOR OF APOPTOSIS"/>
    <property type="match status" value="1"/>
</dbReference>
<feature type="domain" description="RING-type" evidence="8">
    <location>
        <begin position="922"/>
        <end position="957"/>
    </location>
</feature>
<dbReference type="PROSITE" id="PS50089">
    <property type="entry name" value="ZF_RING_2"/>
    <property type="match status" value="1"/>
</dbReference>
<evidence type="ECO:0000256" key="1">
    <source>
        <dbReference type="ARBA" id="ARBA00006672"/>
    </source>
</evidence>
<dbReference type="CDD" id="cd00022">
    <property type="entry name" value="BIR"/>
    <property type="match status" value="3"/>
</dbReference>
<dbReference type="InterPro" id="IPR001841">
    <property type="entry name" value="Znf_RING"/>
</dbReference>
<dbReference type="FunFam" id="1.10.1170.10:FF:000003">
    <property type="entry name" value="E3 ubiquitin-protein ligase XIAP"/>
    <property type="match status" value="1"/>
</dbReference>
<dbReference type="Gene3D" id="1.10.1170.10">
    <property type="entry name" value="Inhibitor Of Apoptosis Protein (2mihbC-IAP-1), Chain A"/>
    <property type="match status" value="3"/>
</dbReference>
<dbReference type="Pfam" id="PF13920">
    <property type="entry name" value="zf-C3HC4_3"/>
    <property type="match status" value="1"/>
</dbReference>
<keyword evidence="2" id="KW-0053">Apoptosis</keyword>
<dbReference type="PANTHER" id="PTHR10044:SF139">
    <property type="entry name" value="DEATH-ASSOCIATED INHIBITOR OF APOPTOSIS 2"/>
    <property type="match status" value="1"/>
</dbReference>
<dbReference type="PROSITE" id="PS50143">
    <property type="entry name" value="BIR_REPEAT_2"/>
    <property type="match status" value="3"/>
</dbReference>
<accession>A0A9Q1GZ16</accession>
<sequence>MYTSLISVRSPASSVSSNYHPSCWVFCVKIFILKGAPSTLLIMANVSQIPHYHKVKSLLTKSLAVDSIVKHWGKDQVDACLEGVSRNVLLVPSSKALRKKSQREHQTFHDGVPAIVVGTGAESLILKRDMCDEMERYMSFLHKNWPNDAPVSSSKLAKAGFFYIGVNDTVQCFSCTGRINNWDHGDTAMGEHKRLYPKCKFVRGTDQRNVPYSGLVDESQKGTEGKLRPKSASSSSRSGASGSEDDMVRIFKPLTLQESKPTTETLDCFRREINRLLSFRNWPITSPVDRYDLAAAGFYCVNDTTVQCFACFGRISEWRLGDRPRDEHRRLFPACPFISGHRTDNIPLSASEKDQAIKHFAQTTARESQPHQISSNVSEFQRIGGGNSVHGRTTHPLQLVTSQEPTDLTVRYAKYPDKAYELARLETFYQWPQSHNQIPANLARAGFFATGNDDEVKCFYCGGGLKDWDEGDDPWEEHARWFTRCEWLLQQRGPGFVDIVRRKFNQSYFEPHMGIPADQSTTRQPSPPPEDAPHSKGAAKSASSAAAAEPATKPREEGRRKKGDTKKQQPKKQVEKKRQTKKTKSLEERVEEAFQSDVAQFMIDMGQDERIVRRVIRKRLQSGQRPYESSEDLLTAIFEEEASQNTGSGASAQPGSVEGAAGPAENGPGSGASSGGEDSNEAVSEKGRENGPFVKINFGHFQVTLAQLLTLAVCEQLAVFFDFRPASIDTIRNSPTPALDLLNLMKNRGIISQNDVSRLEHALTSVAANQAAQVVRDYQAQVNKLNYSREDDSVELSSIEPETEDPDFEELLVKLAEYLTKPDVRRLCSVFGFTSSEEDRIIRNSKPEKAFLLHLWKKKIILPDDIVILHDTLIQLNLLQAAGKLQTLHTEMISGVSVEQSGQAPGGMQSEELEKLREKNLCKICLDNDVEILFLPCKHLVTCSDCAERIDNCPICRELIDDRLYVYMP</sequence>
<evidence type="ECO:0000256" key="7">
    <source>
        <dbReference type="SAM" id="MobiDB-lite"/>
    </source>
</evidence>
<feature type="region of interest" description="Disordered" evidence="7">
    <location>
        <begin position="211"/>
        <end position="244"/>
    </location>
</feature>
<proteinExistence type="inferred from homology"/>
<evidence type="ECO:0000256" key="2">
    <source>
        <dbReference type="ARBA" id="ARBA00022703"/>
    </source>
</evidence>
<dbReference type="Proteomes" id="UP001152320">
    <property type="component" value="Chromosome 16"/>
</dbReference>
<reference evidence="9" key="1">
    <citation type="submission" date="2021-10" db="EMBL/GenBank/DDBJ databases">
        <title>Tropical sea cucumber genome reveals ecological adaptation and Cuvierian tubules defense mechanism.</title>
        <authorList>
            <person name="Chen T."/>
        </authorList>
    </citation>
    <scope>NUCLEOTIDE SEQUENCE</scope>
    <source>
        <strain evidence="9">Nanhai2018</strain>
        <tissue evidence="9">Muscle</tissue>
    </source>
</reference>
<dbReference type="FunFam" id="1.10.1170.10:FF:000002">
    <property type="entry name" value="Baculoviral IAP repeat containing 7"/>
    <property type="match status" value="1"/>
</dbReference>
<gene>
    <name evidence="9" type="ORF">HOLleu_32562</name>
</gene>
<dbReference type="Pfam" id="PF00653">
    <property type="entry name" value="BIR"/>
    <property type="match status" value="3"/>
</dbReference>
<organism evidence="9 10">
    <name type="scientific">Holothuria leucospilota</name>
    <name type="common">Black long sea cucumber</name>
    <name type="synonym">Mertensiothuria leucospilota</name>
    <dbReference type="NCBI Taxonomy" id="206669"/>
    <lineage>
        <taxon>Eukaryota</taxon>
        <taxon>Metazoa</taxon>
        <taxon>Echinodermata</taxon>
        <taxon>Eleutherozoa</taxon>
        <taxon>Echinozoa</taxon>
        <taxon>Holothuroidea</taxon>
        <taxon>Aspidochirotacea</taxon>
        <taxon>Aspidochirotida</taxon>
        <taxon>Holothuriidae</taxon>
        <taxon>Holothuria</taxon>
    </lineage>
</organism>
<dbReference type="SUPFAM" id="SSF57924">
    <property type="entry name" value="Inhibitor of apoptosis (IAP) repeat"/>
    <property type="match status" value="3"/>
</dbReference>
<feature type="compositionally biased region" description="Basic residues" evidence="7">
    <location>
        <begin position="560"/>
        <end position="571"/>
    </location>
</feature>
<evidence type="ECO:0000313" key="10">
    <source>
        <dbReference type="Proteomes" id="UP001152320"/>
    </source>
</evidence>
<feature type="compositionally biased region" description="Low complexity" evidence="7">
    <location>
        <begin position="535"/>
        <end position="551"/>
    </location>
</feature>
<dbReference type="AlphaFoldDB" id="A0A9Q1GZ16"/>
<evidence type="ECO:0000256" key="4">
    <source>
        <dbReference type="ARBA" id="ARBA00022771"/>
    </source>
</evidence>
<dbReference type="GO" id="GO:0051726">
    <property type="term" value="P:regulation of cell cycle"/>
    <property type="evidence" value="ECO:0007669"/>
    <property type="project" value="TreeGrafter"/>
</dbReference>
<dbReference type="SMART" id="SM00238">
    <property type="entry name" value="BIR"/>
    <property type="match status" value="3"/>
</dbReference>
<dbReference type="GO" id="GO:0043066">
    <property type="term" value="P:negative regulation of apoptotic process"/>
    <property type="evidence" value="ECO:0007669"/>
    <property type="project" value="TreeGrafter"/>
</dbReference>
<dbReference type="SMART" id="SM00184">
    <property type="entry name" value="RING"/>
    <property type="match status" value="1"/>
</dbReference>
<dbReference type="Gene3D" id="1.10.8.10">
    <property type="entry name" value="DNA helicase RuvA subunit, C-terminal domain"/>
    <property type="match status" value="1"/>
</dbReference>
<evidence type="ECO:0000313" key="9">
    <source>
        <dbReference type="EMBL" id="KAJ8027420.1"/>
    </source>
</evidence>
<name>A0A9Q1GZ16_HOLLE</name>
<protein>
    <submittedName>
        <fullName evidence="9">E3 ubiquitin-protein ligase XIAP</fullName>
    </submittedName>
</protein>
<dbReference type="GO" id="GO:0005737">
    <property type="term" value="C:cytoplasm"/>
    <property type="evidence" value="ECO:0007669"/>
    <property type="project" value="TreeGrafter"/>
</dbReference>
<dbReference type="Gene3D" id="1.10.533.10">
    <property type="entry name" value="Death Domain, Fas"/>
    <property type="match status" value="1"/>
</dbReference>
<dbReference type="GO" id="GO:0061630">
    <property type="term" value="F:ubiquitin protein ligase activity"/>
    <property type="evidence" value="ECO:0007669"/>
    <property type="project" value="TreeGrafter"/>
</dbReference>
<dbReference type="InterPro" id="IPR011029">
    <property type="entry name" value="DEATH-like_dom_sf"/>
</dbReference>
<keyword evidence="5" id="KW-0862">Zinc</keyword>
<keyword evidence="4 6" id="KW-0863">Zinc-finger</keyword>
<comment type="similarity">
    <text evidence="1">Belongs to the IAP family.</text>
</comment>
<dbReference type="GO" id="GO:0031398">
    <property type="term" value="P:positive regulation of protein ubiquitination"/>
    <property type="evidence" value="ECO:0007669"/>
    <property type="project" value="TreeGrafter"/>
</dbReference>
<dbReference type="InterPro" id="IPR013083">
    <property type="entry name" value="Znf_RING/FYVE/PHD"/>
</dbReference>
<dbReference type="EMBL" id="JAIZAY010000016">
    <property type="protein sequence ID" value="KAJ8027420.1"/>
    <property type="molecule type" value="Genomic_DNA"/>
</dbReference>
<feature type="compositionally biased region" description="Low complexity" evidence="7">
    <location>
        <begin position="658"/>
        <end position="667"/>
    </location>
</feature>
<dbReference type="InterPro" id="IPR001370">
    <property type="entry name" value="BIR_rpt"/>
</dbReference>
<dbReference type="InterPro" id="IPR050784">
    <property type="entry name" value="IAP"/>
</dbReference>
<feature type="compositionally biased region" description="Basic and acidic residues" evidence="7">
    <location>
        <begin position="218"/>
        <end position="227"/>
    </location>
</feature>
<dbReference type="Gene3D" id="3.30.40.10">
    <property type="entry name" value="Zinc/RING finger domain, C3HC4 (zinc finger)"/>
    <property type="match status" value="1"/>
</dbReference>
<evidence type="ECO:0000256" key="3">
    <source>
        <dbReference type="ARBA" id="ARBA00022723"/>
    </source>
</evidence>
<dbReference type="GO" id="GO:0006915">
    <property type="term" value="P:apoptotic process"/>
    <property type="evidence" value="ECO:0007669"/>
    <property type="project" value="UniProtKB-KW"/>
</dbReference>
<dbReference type="GO" id="GO:0008270">
    <property type="term" value="F:zinc ion binding"/>
    <property type="evidence" value="ECO:0007669"/>
    <property type="project" value="UniProtKB-KW"/>
</dbReference>
<dbReference type="GO" id="GO:0005634">
    <property type="term" value="C:nucleus"/>
    <property type="evidence" value="ECO:0007669"/>
    <property type="project" value="TreeGrafter"/>
</dbReference>
<keyword evidence="3" id="KW-0479">Metal-binding</keyword>